<feature type="signal peptide" evidence="1">
    <location>
        <begin position="1"/>
        <end position="19"/>
    </location>
</feature>
<dbReference type="OrthoDB" id="7707691at2"/>
<protein>
    <recommendedName>
        <fullName evidence="4">Lipid A 3-O-deacylase</fullName>
    </recommendedName>
</protein>
<feature type="chain" id="PRO_5013330476" description="Lipid A 3-O-deacylase" evidence="1">
    <location>
        <begin position="20"/>
        <end position="151"/>
    </location>
</feature>
<reference evidence="2 3" key="1">
    <citation type="submission" date="2017-06" db="EMBL/GenBank/DDBJ databases">
        <title>Celeribacter sp. TSPH2 complete genome sequence.</title>
        <authorList>
            <person name="Woo J.-H."/>
            <person name="Kim H.-S."/>
        </authorList>
    </citation>
    <scope>NUCLEOTIDE SEQUENCE [LARGE SCALE GENOMIC DNA]</scope>
    <source>
        <strain evidence="2 3">TSPH2</strain>
    </source>
</reference>
<accession>A0A291GBA8</accession>
<dbReference type="KEGG" id="ceh:CEW89_07730"/>
<name>A0A291GBA8_9RHOB</name>
<evidence type="ECO:0008006" key="4">
    <source>
        <dbReference type="Google" id="ProtNLM"/>
    </source>
</evidence>
<keyword evidence="1" id="KW-0732">Signal</keyword>
<keyword evidence="3" id="KW-1185">Reference proteome</keyword>
<proteinExistence type="predicted"/>
<evidence type="ECO:0000313" key="2">
    <source>
        <dbReference type="EMBL" id="ATG47471.1"/>
    </source>
</evidence>
<dbReference type="EMBL" id="CP022196">
    <property type="protein sequence ID" value="ATG47471.1"/>
    <property type="molecule type" value="Genomic_DNA"/>
</dbReference>
<dbReference type="STRING" id="1758178.GCA_001550095_00195"/>
<gene>
    <name evidence="2" type="ORF">CEW89_07730</name>
</gene>
<dbReference type="Gene3D" id="2.40.160.20">
    <property type="match status" value="1"/>
</dbReference>
<organism evidence="2 3">
    <name type="scientific">Celeribacter ethanolicus</name>
    <dbReference type="NCBI Taxonomy" id="1758178"/>
    <lineage>
        <taxon>Bacteria</taxon>
        <taxon>Pseudomonadati</taxon>
        <taxon>Pseudomonadota</taxon>
        <taxon>Alphaproteobacteria</taxon>
        <taxon>Rhodobacterales</taxon>
        <taxon>Roseobacteraceae</taxon>
        <taxon>Celeribacter</taxon>
    </lineage>
</organism>
<evidence type="ECO:0000256" key="1">
    <source>
        <dbReference type="SAM" id="SignalP"/>
    </source>
</evidence>
<evidence type="ECO:0000313" key="3">
    <source>
        <dbReference type="Proteomes" id="UP000217935"/>
    </source>
</evidence>
<sequence>MQIKPLLAALFLMTSPAVAGDLAPDYAVLPLASHHYGDWGEEDGDDFNEFNPGLMFTWAERAYGLNYTFGAYRDSRSDTSLHLSAAKMWDIGPQAQAGIVGAYIHSFGDGYTGFAPSLQVSYKSVFLNAATGYDDGIYGVISTGIIIPLGR</sequence>
<dbReference type="AlphaFoldDB" id="A0A291GBA8"/>
<dbReference type="Proteomes" id="UP000217935">
    <property type="component" value="Chromosome"/>
</dbReference>
<dbReference type="RefSeq" id="WP_066704223.1">
    <property type="nucleotide sequence ID" value="NZ_CP022196.1"/>
</dbReference>